<dbReference type="InterPro" id="IPR005052">
    <property type="entry name" value="Lectin_leg"/>
</dbReference>
<evidence type="ECO:0000256" key="1">
    <source>
        <dbReference type="ARBA" id="ARBA00004479"/>
    </source>
</evidence>
<dbReference type="PANTHER" id="PTHR12223:SF45">
    <property type="entry name" value="RE50040P"/>
    <property type="match status" value="1"/>
</dbReference>
<comment type="subcellular location">
    <subcellularLocation>
        <location evidence="1">Membrane</location>
        <topology evidence="1">Single-pass type I membrane protein</topology>
    </subcellularLocation>
</comment>
<dbReference type="GO" id="GO:0005793">
    <property type="term" value="C:endoplasmic reticulum-Golgi intermediate compartment"/>
    <property type="evidence" value="ECO:0007669"/>
    <property type="project" value="TreeGrafter"/>
</dbReference>
<reference evidence="10" key="1">
    <citation type="submission" date="2021-03" db="EMBL/GenBank/DDBJ databases">
        <authorList>
            <person name="Tagirdzhanova G."/>
        </authorList>
    </citation>
    <scope>NUCLEOTIDE SEQUENCE</scope>
</reference>
<dbReference type="Pfam" id="PF03388">
    <property type="entry name" value="Lectin_leg-like"/>
    <property type="match status" value="1"/>
</dbReference>
<dbReference type="PANTHER" id="PTHR12223">
    <property type="entry name" value="VESICULAR MANNOSE-BINDING LECTIN"/>
    <property type="match status" value="1"/>
</dbReference>
<keyword evidence="4 7" id="KW-1133">Transmembrane helix</keyword>
<dbReference type="InterPro" id="IPR051136">
    <property type="entry name" value="Intracellular_Lectin-GPT"/>
</dbReference>
<feature type="region of interest" description="Disordered" evidence="6">
    <location>
        <begin position="261"/>
        <end position="287"/>
    </location>
</feature>
<dbReference type="CDD" id="cd07308">
    <property type="entry name" value="lectin_leg-like"/>
    <property type="match status" value="1"/>
</dbReference>
<evidence type="ECO:0000256" key="4">
    <source>
        <dbReference type="ARBA" id="ARBA00022989"/>
    </source>
</evidence>
<keyword evidence="3 8" id="KW-0732">Signal</keyword>
<dbReference type="GO" id="GO:0000139">
    <property type="term" value="C:Golgi membrane"/>
    <property type="evidence" value="ECO:0007669"/>
    <property type="project" value="TreeGrafter"/>
</dbReference>
<keyword evidence="5 7" id="KW-0472">Membrane</keyword>
<feature type="domain" description="L-type lectin-like" evidence="9">
    <location>
        <begin position="34"/>
        <end position="258"/>
    </location>
</feature>
<dbReference type="FunFam" id="2.60.120.200:FF:000095">
    <property type="entry name" value="Lectin family integral membrane protein"/>
    <property type="match status" value="1"/>
</dbReference>
<dbReference type="InterPro" id="IPR013320">
    <property type="entry name" value="ConA-like_dom_sf"/>
</dbReference>
<accession>A0A8H3FT54</accession>
<gene>
    <name evidence="10" type="ORF">ALECFALPRED_004101</name>
</gene>
<dbReference type="EMBL" id="CAJPDR010000253">
    <property type="protein sequence ID" value="CAF9928622.1"/>
    <property type="molecule type" value="Genomic_DNA"/>
</dbReference>
<keyword evidence="2 7" id="KW-0812">Transmembrane</keyword>
<protein>
    <recommendedName>
        <fullName evidence="9">L-type lectin-like domain-containing protein</fullName>
    </recommendedName>
</protein>
<evidence type="ECO:0000259" key="9">
    <source>
        <dbReference type="PROSITE" id="PS51328"/>
    </source>
</evidence>
<feature type="signal peptide" evidence="8">
    <location>
        <begin position="1"/>
        <end position="22"/>
    </location>
</feature>
<dbReference type="Gene3D" id="2.60.120.200">
    <property type="match status" value="1"/>
</dbReference>
<dbReference type="Proteomes" id="UP000664203">
    <property type="component" value="Unassembled WGS sequence"/>
</dbReference>
<sequence length="325" mass="36621">MLLPWLASLLCLLLGYVGVSPALQAEVERPAVRQIPLRSHSLASPFLDSDMQSRYFEFGEDTIVRADQYIRLTSDRQAQSGWLFSRMPMTATNWMIEIEFKVHGVGHLHGDGMAIWLTEERARPGKVFGHTDNFNGLGIFIDTYKNSRPGVVFPYVMAMLGNSSVSYDQDHDGKDNEMAGCSARGIRGTDTVPKKIRMTYYQETSLKVELQYKAENEWTECFETESFKLPQTAYLGFSAHTGELTDNHDIISVSSYNLHMRQNTGSSRSSDKGSKAKAKPYNPGGDKERGSWRWFLLKIVLFGIVVGGGYVGYTMYRASKRGSRF</sequence>
<dbReference type="AlphaFoldDB" id="A0A8H3FT54"/>
<evidence type="ECO:0000256" key="7">
    <source>
        <dbReference type="SAM" id="Phobius"/>
    </source>
</evidence>
<dbReference type="GO" id="GO:0005789">
    <property type="term" value="C:endoplasmic reticulum membrane"/>
    <property type="evidence" value="ECO:0007669"/>
    <property type="project" value="TreeGrafter"/>
</dbReference>
<comment type="caution">
    <text evidence="10">The sequence shown here is derived from an EMBL/GenBank/DDBJ whole genome shotgun (WGS) entry which is preliminary data.</text>
</comment>
<name>A0A8H3FT54_9LECA</name>
<organism evidence="10 11">
    <name type="scientific">Alectoria fallacina</name>
    <dbReference type="NCBI Taxonomy" id="1903189"/>
    <lineage>
        <taxon>Eukaryota</taxon>
        <taxon>Fungi</taxon>
        <taxon>Dikarya</taxon>
        <taxon>Ascomycota</taxon>
        <taxon>Pezizomycotina</taxon>
        <taxon>Lecanoromycetes</taxon>
        <taxon>OSLEUM clade</taxon>
        <taxon>Lecanoromycetidae</taxon>
        <taxon>Lecanorales</taxon>
        <taxon>Lecanorineae</taxon>
        <taxon>Parmeliaceae</taxon>
        <taxon>Alectoria</taxon>
    </lineage>
</organism>
<evidence type="ECO:0000256" key="5">
    <source>
        <dbReference type="ARBA" id="ARBA00023136"/>
    </source>
</evidence>
<dbReference type="GO" id="GO:0005537">
    <property type="term" value="F:D-mannose binding"/>
    <property type="evidence" value="ECO:0007669"/>
    <property type="project" value="TreeGrafter"/>
</dbReference>
<dbReference type="GO" id="GO:0030134">
    <property type="term" value="C:COPII-coated ER to Golgi transport vesicle"/>
    <property type="evidence" value="ECO:0007669"/>
    <property type="project" value="TreeGrafter"/>
</dbReference>
<evidence type="ECO:0000256" key="8">
    <source>
        <dbReference type="SAM" id="SignalP"/>
    </source>
</evidence>
<evidence type="ECO:0000256" key="6">
    <source>
        <dbReference type="SAM" id="MobiDB-lite"/>
    </source>
</evidence>
<evidence type="ECO:0000256" key="2">
    <source>
        <dbReference type="ARBA" id="ARBA00022692"/>
    </source>
</evidence>
<feature type="chain" id="PRO_5034484738" description="L-type lectin-like domain-containing protein" evidence="8">
    <location>
        <begin position="23"/>
        <end position="325"/>
    </location>
</feature>
<evidence type="ECO:0000313" key="10">
    <source>
        <dbReference type="EMBL" id="CAF9928622.1"/>
    </source>
</evidence>
<dbReference type="OrthoDB" id="270293at2759"/>
<evidence type="ECO:0000256" key="3">
    <source>
        <dbReference type="ARBA" id="ARBA00022729"/>
    </source>
</evidence>
<dbReference type="GO" id="GO:0006888">
    <property type="term" value="P:endoplasmic reticulum to Golgi vesicle-mediated transport"/>
    <property type="evidence" value="ECO:0007669"/>
    <property type="project" value="TreeGrafter"/>
</dbReference>
<evidence type="ECO:0000313" key="11">
    <source>
        <dbReference type="Proteomes" id="UP000664203"/>
    </source>
</evidence>
<keyword evidence="11" id="KW-1185">Reference proteome</keyword>
<dbReference type="PROSITE" id="PS51328">
    <property type="entry name" value="L_LECTIN_LIKE"/>
    <property type="match status" value="1"/>
</dbReference>
<dbReference type="SUPFAM" id="SSF49899">
    <property type="entry name" value="Concanavalin A-like lectins/glucanases"/>
    <property type="match status" value="1"/>
</dbReference>
<feature type="transmembrane region" description="Helical" evidence="7">
    <location>
        <begin position="292"/>
        <end position="316"/>
    </location>
</feature>
<proteinExistence type="predicted"/>